<evidence type="ECO:0000313" key="2">
    <source>
        <dbReference type="Proteomes" id="UP000036356"/>
    </source>
</evidence>
<comment type="caution">
    <text evidence="1">The sequence shown here is derived from an EMBL/GenBank/DDBJ whole genome shotgun (WGS) entry which is preliminary data.</text>
</comment>
<organism evidence="1 2">
    <name type="scientific">Desulfosporosinus acididurans</name>
    <dbReference type="NCBI Taxonomy" id="476652"/>
    <lineage>
        <taxon>Bacteria</taxon>
        <taxon>Bacillati</taxon>
        <taxon>Bacillota</taxon>
        <taxon>Clostridia</taxon>
        <taxon>Eubacteriales</taxon>
        <taxon>Desulfitobacteriaceae</taxon>
        <taxon>Desulfosporosinus</taxon>
    </lineage>
</organism>
<protein>
    <submittedName>
        <fullName evidence="1">Uncharacterized protein</fullName>
    </submittedName>
</protein>
<reference evidence="1 2" key="1">
    <citation type="submission" date="2015-06" db="EMBL/GenBank/DDBJ databases">
        <title>Draft genome of the moderately acidophilic sulfate reducer Candidatus Desulfosporosinus acididurans strain M1.</title>
        <authorList>
            <person name="Poehlein A."/>
            <person name="Petzsch P."/>
            <person name="Johnson B.D."/>
            <person name="Schloemann M."/>
            <person name="Daniel R."/>
            <person name="Muehling M."/>
        </authorList>
    </citation>
    <scope>NUCLEOTIDE SEQUENCE [LARGE SCALE GENOMIC DNA]</scope>
    <source>
        <strain evidence="1 2">M1</strain>
    </source>
</reference>
<dbReference type="STRING" id="476652.DEAC_c30540"/>
<name>A0A0J1FP57_9FIRM</name>
<gene>
    <name evidence="1" type="ORF">DEAC_c30540</name>
</gene>
<sequence length="61" mass="7159">MNERLNNEEILQRILKTNSDVQRYLDLAPSYKPSVKQAIKSRETSQYKIPPVKFLRATIKP</sequence>
<dbReference type="EMBL" id="LDZY01000010">
    <property type="protein sequence ID" value="KLU65087.1"/>
    <property type="molecule type" value="Genomic_DNA"/>
</dbReference>
<proteinExistence type="predicted"/>
<dbReference type="Proteomes" id="UP000036356">
    <property type="component" value="Unassembled WGS sequence"/>
</dbReference>
<dbReference type="PATRIC" id="fig|476652.3.peg.3213"/>
<dbReference type="AlphaFoldDB" id="A0A0J1FP57"/>
<keyword evidence="2" id="KW-1185">Reference proteome</keyword>
<evidence type="ECO:0000313" key="1">
    <source>
        <dbReference type="EMBL" id="KLU65087.1"/>
    </source>
</evidence>
<accession>A0A0J1FP57</accession>
<dbReference type="RefSeq" id="WP_047810867.1">
    <property type="nucleotide sequence ID" value="NZ_LDZY01000010.1"/>
</dbReference>